<dbReference type="AlphaFoldDB" id="Q24ZD0"/>
<keyword evidence="4 7" id="KW-1133">Transmembrane helix</keyword>
<evidence type="ECO:0000259" key="8">
    <source>
        <dbReference type="PROSITE" id="PS51849"/>
    </source>
</evidence>
<dbReference type="GO" id="GO:0005886">
    <property type="term" value="C:plasma membrane"/>
    <property type="evidence" value="ECO:0007669"/>
    <property type="project" value="UniProtKB-SubCell"/>
</dbReference>
<dbReference type="Pfam" id="PF23750">
    <property type="entry name" value="RsgI_M"/>
    <property type="match status" value="1"/>
</dbReference>
<feature type="transmembrane region" description="Helical" evidence="7">
    <location>
        <begin position="61"/>
        <end position="85"/>
    </location>
</feature>
<name>Q24ZD0_DESHY</name>
<reference evidence="9 10" key="1">
    <citation type="journal article" date="2006" name="J. Bacteriol.">
        <title>Complete genome sequence of the dehalorespiring bacterium Desulfitobacterium hafniense Y51 and comparison with Dehalococcoides ethenogenes 195.</title>
        <authorList>
            <person name="Nonaka H."/>
            <person name="Keresztes G."/>
            <person name="Shinoda Y."/>
            <person name="Ikenaga Y."/>
            <person name="Abe M."/>
            <person name="Naito K."/>
            <person name="Inatomi K."/>
            <person name="Furukawa K."/>
            <person name="Inui M."/>
            <person name="Yukawa H."/>
        </authorList>
    </citation>
    <scope>NUCLEOTIDE SEQUENCE [LARGE SCALE GENOMIC DNA]</scope>
    <source>
        <strain evidence="9 10">Y51</strain>
    </source>
</reference>
<dbReference type="EMBL" id="AP008230">
    <property type="protein sequence ID" value="BAE82612.1"/>
    <property type="molecule type" value="Genomic_DNA"/>
</dbReference>
<keyword evidence="5 7" id="KW-0472">Membrane</keyword>
<dbReference type="PROSITE" id="PS51849">
    <property type="entry name" value="RSGI_N"/>
    <property type="match status" value="1"/>
</dbReference>
<keyword evidence="2" id="KW-1003">Cell membrane</keyword>
<dbReference type="KEGG" id="dsy:DSY0823"/>
<comment type="subcellular location">
    <subcellularLocation>
        <location evidence="1">Cell membrane</location>
        <topology evidence="1">Single-pass membrane protein</topology>
    </subcellularLocation>
</comment>
<dbReference type="eggNOG" id="COG5183">
    <property type="taxonomic scope" value="Bacteria"/>
</dbReference>
<feature type="domain" description="RsgI N-terminal anti-sigma" evidence="8">
    <location>
        <begin position="8"/>
        <end position="56"/>
    </location>
</feature>
<evidence type="ECO:0000256" key="2">
    <source>
        <dbReference type="ARBA" id="ARBA00022475"/>
    </source>
</evidence>
<evidence type="ECO:0000256" key="5">
    <source>
        <dbReference type="ARBA" id="ARBA00023136"/>
    </source>
</evidence>
<proteinExistence type="predicted"/>
<gene>
    <name evidence="9" type="ordered locus">DSY0823</name>
</gene>
<evidence type="ECO:0000256" key="7">
    <source>
        <dbReference type="SAM" id="Phobius"/>
    </source>
</evidence>
<dbReference type="Proteomes" id="UP000001946">
    <property type="component" value="Chromosome"/>
</dbReference>
<protein>
    <recommendedName>
        <fullName evidence="8">RsgI N-terminal anti-sigma domain-containing protein</fullName>
    </recommendedName>
</protein>
<dbReference type="InterPro" id="IPR024449">
    <property type="entry name" value="Anti-sigma_RsgI_N"/>
</dbReference>
<evidence type="ECO:0000256" key="4">
    <source>
        <dbReference type="ARBA" id="ARBA00022989"/>
    </source>
</evidence>
<keyword evidence="10" id="KW-1185">Reference proteome</keyword>
<dbReference type="InterPro" id="IPR055431">
    <property type="entry name" value="RsgI_M"/>
</dbReference>
<feature type="compositionally biased region" description="Basic and acidic residues" evidence="6">
    <location>
        <begin position="356"/>
        <end position="386"/>
    </location>
</feature>
<evidence type="ECO:0000313" key="10">
    <source>
        <dbReference type="Proteomes" id="UP000001946"/>
    </source>
</evidence>
<feature type="compositionally biased region" description="Low complexity" evidence="6">
    <location>
        <begin position="323"/>
        <end position="355"/>
    </location>
</feature>
<feature type="compositionally biased region" description="Polar residues" evidence="6">
    <location>
        <begin position="307"/>
        <end position="322"/>
    </location>
</feature>
<dbReference type="STRING" id="138119.DSY0823"/>
<accession>Q24ZD0</accession>
<organism evidence="9 10">
    <name type="scientific">Desulfitobacterium hafniense (strain Y51)</name>
    <dbReference type="NCBI Taxonomy" id="138119"/>
    <lineage>
        <taxon>Bacteria</taxon>
        <taxon>Bacillati</taxon>
        <taxon>Bacillota</taxon>
        <taxon>Clostridia</taxon>
        <taxon>Eubacteriales</taxon>
        <taxon>Desulfitobacteriaceae</taxon>
        <taxon>Desulfitobacterium</taxon>
    </lineage>
</organism>
<keyword evidence="3 7" id="KW-0812">Transmembrane</keyword>
<dbReference type="HOGENOM" id="CLU_060274_0_0_9"/>
<evidence type="ECO:0000256" key="3">
    <source>
        <dbReference type="ARBA" id="ARBA00022692"/>
    </source>
</evidence>
<dbReference type="Pfam" id="PF12791">
    <property type="entry name" value="RsgI_N"/>
    <property type="match status" value="1"/>
</dbReference>
<sequence length="386" mass="44072">MVNIMEKTKGIVMRTSKKVTAIYTEKGDFIEVSTPKEVPQVGDMIEVEIKRRRLLLRSQSWLKYATSAAVLFLALSLATFNLLALPNMAVASVSLDINKGIELLVNKDGEVIEIRDIDGGSYMYEGLSLTDQDTYQAIKLIIENAVKTGDLKESENLIFVRIVPLSKWFETSLNDEQLKNSIQSEMTRLNISGNLVVGESNEEVRKEALKHEMSVNDHIMYERFQENGINMQPETIRNGDTHQVLSEANVNVKDLFRGECTEIRSSMKSSRNEGHSEEASNSWDSEMESRDNHNYNSIPSNEKDSSSMHNNWTNESSNNTHNPSDSTNSIPQSSSDSQSEWNSNNENHNENWNWESSHDREYNSSEPMDSWKDMNHNSDWSEKRSW</sequence>
<feature type="region of interest" description="Disordered" evidence="6">
    <location>
        <begin position="265"/>
        <end position="386"/>
    </location>
</feature>
<evidence type="ECO:0000313" key="9">
    <source>
        <dbReference type="EMBL" id="BAE82612.1"/>
    </source>
</evidence>
<evidence type="ECO:0000256" key="6">
    <source>
        <dbReference type="SAM" id="MobiDB-lite"/>
    </source>
</evidence>
<evidence type="ECO:0000256" key="1">
    <source>
        <dbReference type="ARBA" id="ARBA00004162"/>
    </source>
</evidence>